<dbReference type="InterPro" id="IPR037439">
    <property type="entry name" value="Branching_enzy"/>
</dbReference>
<feature type="active site" description="Nucleophile" evidence="8">
    <location>
        <position position="340"/>
    </location>
</feature>
<proteinExistence type="inferred from homology"/>
<dbReference type="GO" id="GO:0004553">
    <property type="term" value="F:hydrolase activity, hydrolyzing O-glycosyl compounds"/>
    <property type="evidence" value="ECO:0007669"/>
    <property type="project" value="InterPro"/>
</dbReference>
<feature type="active site" description="Proton donor" evidence="8">
    <location>
        <position position="393"/>
    </location>
</feature>
<dbReference type="Pfam" id="PF00128">
    <property type="entry name" value="Alpha-amylase"/>
    <property type="match status" value="1"/>
</dbReference>
<dbReference type="Pfam" id="PF02806">
    <property type="entry name" value="Alpha-amylase_C"/>
    <property type="match status" value="1"/>
</dbReference>
<dbReference type="Gene3D" id="3.20.20.80">
    <property type="entry name" value="Glycosidases"/>
    <property type="match status" value="1"/>
</dbReference>
<sequence>MEEKEKTEKQPLAIVRDDPWLAPHAQYLENRLEWYRKHMRFIEEHCNGLGYFASGHRYFGFNYDPQKKGWWFREYAPSAQSVSLMGDFNGWDAEKNPLTRLESGTWETFLDENTYRERLTPFSKVKLRIVSDNGALDRIPAYIRRVIQDPETFDFAGQFLPESSFRWENPGFRLSEDFTPLIYEAHPGMATEDGHVGSWREFADTVLPKISYLGYNTLQLMAVQEHPYYGSFGYHVSNFFAPSSRFGTPDDLRYLIDTAHGMGIAVVMDLVHSHAVKNRAEGLCEFDGKRELYFVDGPSGNHPGWDSKLFDYGKMYVQQFLLSNIAYWMEEFRFDGFRFDGVTSMLYYHHGNQAFDSYDKYFGKDTDNSAVLYLQTANTLIRSRYPTALSIAEDMSGMPGACRPVEEGGLGFGYRLAMGLPDYWIRLLRDRRDEDWDMEQMYYTLLNRRRGEANIAYVESHDQALVGDKTVAFWLMDSHMYTSMSVFTPDPVIDRGLALHKMIRLVTLSLGGEGYLNFMGNEFGHPEWIDFPREGNGWSTKYARRQWSLPDTDHLKYKFLREFDRRMIGFEKQTGLLRLPFPRLLNADQTNKVLIFSRGKYVFLFSFSPQKSIEDYEFFVPQGGNYRIVFSSDDPETGGFSRVREGYRFTSFEKDGVDFLSVYLPSRMCMVLERVGDAPKKKARKGK</sequence>
<dbReference type="GO" id="GO:0005737">
    <property type="term" value="C:cytoplasm"/>
    <property type="evidence" value="ECO:0007669"/>
    <property type="project" value="TreeGrafter"/>
</dbReference>
<dbReference type="GO" id="GO:0005978">
    <property type="term" value="P:glycogen biosynthetic process"/>
    <property type="evidence" value="ECO:0007669"/>
    <property type="project" value="InterPro"/>
</dbReference>
<evidence type="ECO:0000313" key="10">
    <source>
        <dbReference type="EMBL" id="HIT98377.1"/>
    </source>
</evidence>
<dbReference type="InterPro" id="IPR017853">
    <property type="entry name" value="GH"/>
</dbReference>
<dbReference type="Proteomes" id="UP000824161">
    <property type="component" value="Unassembled WGS sequence"/>
</dbReference>
<dbReference type="GO" id="GO:0003844">
    <property type="term" value="F:1,4-alpha-glucan branching enzyme activity"/>
    <property type="evidence" value="ECO:0007669"/>
    <property type="project" value="UniProtKB-EC"/>
</dbReference>
<comment type="catalytic activity">
    <reaction evidence="1">
        <text>Transfers a segment of a (1-&gt;4)-alpha-D-glucan chain to a primary hydroxy group in a similar glucan chain.</text>
        <dbReference type="EC" id="2.4.1.18"/>
    </reaction>
</comment>
<evidence type="ECO:0000256" key="2">
    <source>
        <dbReference type="ARBA" id="ARBA00002953"/>
    </source>
</evidence>
<comment type="similarity">
    <text evidence="3">Belongs to the glycosyl hydrolase 13 family. GlgB subfamily.</text>
</comment>
<keyword evidence="5" id="KW-0328">Glycosyltransferase</keyword>
<dbReference type="CDD" id="cd11321">
    <property type="entry name" value="AmyAc_bac_euk_BE"/>
    <property type="match status" value="1"/>
</dbReference>
<evidence type="ECO:0000256" key="3">
    <source>
        <dbReference type="ARBA" id="ARBA00009000"/>
    </source>
</evidence>
<dbReference type="SMART" id="SM00642">
    <property type="entry name" value="Aamy"/>
    <property type="match status" value="1"/>
</dbReference>
<dbReference type="Gene3D" id="2.60.40.10">
    <property type="entry name" value="Immunoglobulins"/>
    <property type="match status" value="1"/>
</dbReference>
<evidence type="ECO:0000259" key="9">
    <source>
        <dbReference type="SMART" id="SM00642"/>
    </source>
</evidence>
<evidence type="ECO:0000256" key="1">
    <source>
        <dbReference type="ARBA" id="ARBA00000826"/>
    </source>
</evidence>
<dbReference type="InterPro" id="IPR014756">
    <property type="entry name" value="Ig_E-set"/>
</dbReference>
<evidence type="ECO:0000256" key="7">
    <source>
        <dbReference type="ARBA" id="ARBA00023277"/>
    </source>
</evidence>
<dbReference type="InterPro" id="IPR013780">
    <property type="entry name" value="Glyco_hydro_b"/>
</dbReference>
<dbReference type="InterPro" id="IPR013783">
    <property type="entry name" value="Ig-like_fold"/>
</dbReference>
<dbReference type="PANTHER" id="PTHR43651:SF3">
    <property type="entry name" value="1,4-ALPHA-GLUCAN-BRANCHING ENZYME"/>
    <property type="match status" value="1"/>
</dbReference>
<accession>A0A9D1HCC0</accession>
<evidence type="ECO:0000256" key="5">
    <source>
        <dbReference type="ARBA" id="ARBA00022676"/>
    </source>
</evidence>
<dbReference type="SUPFAM" id="SSF51445">
    <property type="entry name" value="(Trans)glycosidases"/>
    <property type="match status" value="1"/>
</dbReference>
<evidence type="ECO:0000313" key="11">
    <source>
        <dbReference type="Proteomes" id="UP000824161"/>
    </source>
</evidence>
<dbReference type="Gene3D" id="2.60.40.1180">
    <property type="entry name" value="Golgi alpha-mannosidase II"/>
    <property type="match status" value="1"/>
</dbReference>
<dbReference type="EMBL" id="DVLY01000149">
    <property type="protein sequence ID" value="HIT98377.1"/>
    <property type="molecule type" value="Genomic_DNA"/>
</dbReference>
<reference evidence="10" key="1">
    <citation type="submission" date="2020-10" db="EMBL/GenBank/DDBJ databases">
        <authorList>
            <person name="Gilroy R."/>
        </authorList>
    </citation>
    <scope>NUCLEOTIDE SEQUENCE</scope>
    <source>
        <strain evidence="10">1383</strain>
    </source>
</reference>
<feature type="domain" description="Glycosyl hydrolase family 13 catalytic" evidence="9">
    <location>
        <begin position="158"/>
        <end position="571"/>
    </location>
</feature>
<dbReference type="PANTHER" id="PTHR43651">
    <property type="entry name" value="1,4-ALPHA-GLUCAN-BRANCHING ENZYME"/>
    <property type="match status" value="1"/>
</dbReference>
<comment type="caution">
    <text evidence="10">The sequence shown here is derived from an EMBL/GenBank/DDBJ whole genome shotgun (WGS) entry which is preliminary data.</text>
</comment>
<dbReference type="EC" id="2.4.1.18" evidence="4"/>
<reference evidence="10" key="2">
    <citation type="journal article" date="2021" name="PeerJ">
        <title>Extensive microbial diversity within the chicken gut microbiome revealed by metagenomics and culture.</title>
        <authorList>
            <person name="Gilroy R."/>
            <person name="Ravi A."/>
            <person name="Getino M."/>
            <person name="Pursley I."/>
            <person name="Horton D.L."/>
            <person name="Alikhan N.F."/>
            <person name="Baker D."/>
            <person name="Gharbi K."/>
            <person name="Hall N."/>
            <person name="Watson M."/>
            <person name="Adriaenssens E.M."/>
            <person name="Foster-Nyarko E."/>
            <person name="Jarju S."/>
            <person name="Secka A."/>
            <person name="Antonio M."/>
            <person name="Oren A."/>
            <person name="Chaudhuri R.R."/>
            <person name="La Ragione R."/>
            <person name="Hildebrand F."/>
            <person name="Pallen M.J."/>
        </authorList>
    </citation>
    <scope>NUCLEOTIDE SEQUENCE</scope>
    <source>
        <strain evidence="10">1383</strain>
    </source>
</reference>
<dbReference type="InterPro" id="IPR006047">
    <property type="entry name" value="GH13_cat_dom"/>
</dbReference>
<evidence type="ECO:0000256" key="4">
    <source>
        <dbReference type="ARBA" id="ARBA00012541"/>
    </source>
</evidence>
<dbReference type="InterPro" id="IPR006048">
    <property type="entry name" value="A-amylase/branching_C"/>
</dbReference>
<comment type="function">
    <text evidence="2">Catalyzes the formation of the alpha-1,6-glucosidic linkages in glycogen by scission of a 1,4-alpha-linked oligosaccharide from growing alpha-1,4-glucan chains and the subsequent attachment of the oligosaccharide to the alpha-1,6 position.</text>
</comment>
<keyword evidence="7" id="KW-0119">Carbohydrate metabolism</keyword>
<evidence type="ECO:0000256" key="6">
    <source>
        <dbReference type="ARBA" id="ARBA00022679"/>
    </source>
</evidence>
<organism evidence="10 11">
    <name type="scientific">Candidatus Merdimorpha stercoravium</name>
    <dbReference type="NCBI Taxonomy" id="2840863"/>
    <lineage>
        <taxon>Bacteria</taxon>
        <taxon>Pseudomonadati</taxon>
        <taxon>Bacteroidota</taxon>
        <taxon>Flavobacteriia</taxon>
        <taxon>Flavobacteriales</taxon>
        <taxon>Candidatus Merdimorpha</taxon>
    </lineage>
</organism>
<dbReference type="FunFam" id="3.20.20.80:FF:000001">
    <property type="entry name" value="1,4-alpha-glucan branching enzyme"/>
    <property type="match status" value="1"/>
</dbReference>
<name>A0A9D1HCC0_9FLAO</name>
<dbReference type="AlphaFoldDB" id="A0A9D1HCC0"/>
<dbReference type="Pfam" id="PF02922">
    <property type="entry name" value="CBM_48"/>
    <property type="match status" value="1"/>
</dbReference>
<gene>
    <name evidence="10" type="ORF">IAC44_06015</name>
</gene>
<dbReference type="SUPFAM" id="SSF81296">
    <property type="entry name" value="E set domains"/>
    <property type="match status" value="1"/>
</dbReference>
<dbReference type="GO" id="GO:0043169">
    <property type="term" value="F:cation binding"/>
    <property type="evidence" value="ECO:0007669"/>
    <property type="project" value="InterPro"/>
</dbReference>
<dbReference type="PIRSF" id="PIRSF000463">
    <property type="entry name" value="GlgB"/>
    <property type="match status" value="1"/>
</dbReference>
<evidence type="ECO:0000256" key="8">
    <source>
        <dbReference type="PIRSR" id="PIRSR000463-1"/>
    </source>
</evidence>
<protein>
    <recommendedName>
        <fullName evidence="4">1,4-alpha-glucan branching enzyme</fullName>
        <ecNumber evidence="4">2.4.1.18</ecNumber>
    </recommendedName>
</protein>
<dbReference type="InterPro" id="IPR004193">
    <property type="entry name" value="Glyco_hydro_13_N"/>
</dbReference>
<keyword evidence="6" id="KW-0808">Transferase</keyword>
<dbReference type="SUPFAM" id="SSF51011">
    <property type="entry name" value="Glycosyl hydrolase domain"/>
    <property type="match status" value="1"/>
</dbReference>
<dbReference type="CDD" id="cd02854">
    <property type="entry name" value="E_set_GBE_euk_N"/>
    <property type="match status" value="1"/>
</dbReference>